<evidence type="ECO:0000313" key="3">
    <source>
        <dbReference type="EMBL" id="KAK3256892.1"/>
    </source>
</evidence>
<keyword evidence="2" id="KW-0732">Signal</keyword>
<evidence type="ECO:0000256" key="1">
    <source>
        <dbReference type="SAM" id="MobiDB-lite"/>
    </source>
</evidence>
<dbReference type="AlphaFoldDB" id="A0AAE0KQE0"/>
<proteinExistence type="predicted"/>
<dbReference type="Proteomes" id="UP001190700">
    <property type="component" value="Unassembled WGS sequence"/>
</dbReference>
<keyword evidence="4" id="KW-1185">Reference proteome</keyword>
<gene>
    <name evidence="3" type="ORF">CYMTET_34000</name>
</gene>
<accession>A0AAE0KQE0</accession>
<feature type="signal peptide" evidence="2">
    <location>
        <begin position="1"/>
        <end position="27"/>
    </location>
</feature>
<name>A0AAE0KQE0_9CHLO</name>
<evidence type="ECO:0000256" key="2">
    <source>
        <dbReference type="SAM" id="SignalP"/>
    </source>
</evidence>
<organism evidence="3 4">
    <name type="scientific">Cymbomonas tetramitiformis</name>
    <dbReference type="NCBI Taxonomy" id="36881"/>
    <lineage>
        <taxon>Eukaryota</taxon>
        <taxon>Viridiplantae</taxon>
        <taxon>Chlorophyta</taxon>
        <taxon>Pyramimonadophyceae</taxon>
        <taxon>Pyramimonadales</taxon>
        <taxon>Pyramimonadaceae</taxon>
        <taxon>Cymbomonas</taxon>
    </lineage>
</organism>
<dbReference type="EMBL" id="LGRX02021249">
    <property type="protein sequence ID" value="KAK3256892.1"/>
    <property type="molecule type" value="Genomic_DNA"/>
</dbReference>
<protein>
    <submittedName>
        <fullName evidence="3">Uncharacterized protein</fullName>
    </submittedName>
</protein>
<feature type="region of interest" description="Disordered" evidence="1">
    <location>
        <begin position="122"/>
        <end position="153"/>
    </location>
</feature>
<evidence type="ECO:0000313" key="4">
    <source>
        <dbReference type="Proteomes" id="UP001190700"/>
    </source>
</evidence>
<reference evidence="3 4" key="1">
    <citation type="journal article" date="2015" name="Genome Biol. Evol.">
        <title>Comparative Genomics of a Bacterivorous Green Alga Reveals Evolutionary Causalities and Consequences of Phago-Mixotrophic Mode of Nutrition.</title>
        <authorList>
            <person name="Burns J.A."/>
            <person name="Paasch A."/>
            <person name="Narechania A."/>
            <person name="Kim E."/>
        </authorList>
    </citation>
    <scope>NUCLEOTIDE SEQUENCE [LARGE SCALE GENOMIC DNA]</scope>
    <source>
        <strain evidence="3 4">PLY_AMNH</strain>
    </source>
</reference>
<comment type="caution">
    <text evidence="3">The sequence shown here is derived from an EMBL/GenBank/DDBJ whole genome shotgun (WGS) entry which is preliminary data.</text>
</comment>
<feature type="chain" id="PRO_5042150747" evidence="2">
    <location>
        <begin position="28"/>
        <end position="213"/>
    </location>
</feature>
<sequence>MSGLGAGNSPLPLGAALPCFLWWCAVGAGTKQSEGRPQVEGLHALWEFCTNPGNHKAVSVDTMLALVGVFKTKHAHELHTLGALALWGLNSSQQQRAQSAQKLFPEMLMGRLRDTVKAKLLEASSAPPPAKTEEGQAEEDGEAGDAPPTPEGILQSVRNKLQYSIMGALCMLSVDRTARRGIHTVDPKMRTLLDLCSYQPKGCLCSSASGHCA</sequence>